<reference evidence="1" key="1">
    <citation type="submission" date="2020-05" db="EMBL/GenBank/DDBJ databases">
        <authorList>
            <person name="Chiriac C."/>
            <person name="Salcher M."/>
            <person name="Ghai R."/>
            <person name="Kavagutti S V."/>
        </authorList>
    </citation>
    <scope>NUCLEOTIDE SEQUENCE</scope>
</reference>
<protein>
    <submittedName>
        <fullName evidence="1">Unannotated protein</fullName>
    </submittedName>
</protein>
<dbReference type="AlphaFoldDB" id="A0A6J6R856"/>
<organism evidence="1">
    <name type="scientific">freshwater metagenome</name>
    <dbReference type="NCBI Taxonomy" id="449393"/>
    <lineage>
        <taxon>unclassified sequences</taxon>
        <taxon>metagenomes</taxon>
        <taxon>ecological metagenomes</taxon>
    </lineage>
</organism>
<evidence type="ECO:0000313" key="1">
    <source>
        <dbReference type="EMBL" id="CAB4719259.1"/>
    </source>
</evidence>
<accession>A0A6J6R856</accession>
<dbReference type="EMBL" id="CAEZYC010000112">
    <property type="protein sequence ID" value="CAB4719259.1"/>
    <property type="molecule type" value="Genomic_DNA"/>
</dbReference>
<name>A0A6J6R856_9ZZZZ</name>
<gene>
    <name evidence="1" type="ORF">UFOPK2648_01338</name>
</gene>
<proteinExistence type="predicted"/>
<sequence length="99" mass="10573">MATATKTTRTRKAKTAEDLKADLAKARAALAALEQRAYAGELDEHVSKSAIVKEFTAVREKVKGASDIAILASIGKAVGIKRLEVTIKPAATRKPKTKK</sequence>